<dbReference type="EMBL" id="RRYP01012294">
    <property type="protein sequence ID" value="TNV77212.1"/>
    <property type="molecule type" value="Genomic_DNA"/>
</dbReference>
<protein>
    <submittedName>
        <fullName evidence="2">Uncharacterized protein</fullName>
    </submittedName>
</protein>
<comment type="caution">
    <text evidence="2">The sequence shown here is derived from an EMBL/GenBank/DDBJ whole genome shotgun (WGS) entry which is preliminary data.</text>
</comment>
<keyword evidence="3" id="KW-1185">Reference proteome</keyword>
<evidence type="ECO:0000313" key="3">
    <source>
        <dbReference type="Proteomes" id="UP000785679"/>
    </source>
</evidence>
<gene>
    <name evidence="2" type="ORF">FGO68_gene7352</name>
</gene>
<reference evidence="2" key="1">
    <citation type="submission" date="2019-06" db="EMBL/GenBank/DDBJ databases">
        <authorList>
            <person name="Zheng W."/>
        </authorList>
    </citation>
    <scope>NUCLEOTIDE SEQUENCE</scope>
    <source>
        <strain evidence="2">QDHG01</strain>
    </source>
</reference>
<sequence length="339" mass="38897">MEQKQVVTEISEIELINTFTIRKKDYFHSEAAMLKEQWRKSYAMTQNQTQQSEISTKNPALEQSSCVETDVETQTKSHFNSKKRKLRDISGFDPEQDVRASHEIKKKKFTMCDIQEDGTVNEAMVEIVGQSSTGQSSQATIDLERRRTDILALLNQIPQEIYDFDDSYRQDKVVNQALRIITYGHHSMYRVIPYREEIYIVDIADCRLFRFGNLESHKPAKMKCALCEGKKCLNTLSLRRIPPFNYIPEGPSTGCRLHPADLTPEMLSSLQKFSAFIKAKKLEAAVAKIAKREEIRKSKENSQEEQSFAAGIKELAIKLMEISVILEKLDLSNIFNASK</sequence>
<evidence type="ECO:0000313" key="2">
    <source>
        <dbReference type="EMBL" id="TNV77212.1"/>
    </source>
</evidence>
<dbReference type="AlphaFoldDB" id="A0A8J8NKH6"/>
<accession>A0A8J8NKH6</accession>
<name>A0A8J8NKH6_HALGN</name>
<evidence type="ECO:0000256" key="1">
    <source>
        <dbReference type="SAM" id="MobiDB-lite"/>
    </source>
</evidence>
<organism evidence="2 3">
    <name type="scientific">Halteria grandinella</name>
    <dbReference type="NCBI Taxonomy" id="5974"/>
    <lineage>
        <taxon>Eukaryota</taxon>
        <taxon>Sar</taxon>
        <taxon>Alveolata</taxon>
        <taxon>Ciliophora</taxon>
        <taxon>Intramacronucleata</taxon>
        <taxon>Spirotrichea</taxon>
        <taxon>Stichotrichia</taxon>
        <taxon>Sporadotrichida</taxon>
        <taxon>Halteriidae</taxon>
        <taxon>Halteria</taxon>
    </lineage>
</organism>
<dbReference type="Proteomes" id="UP000785679">
    <property type="component" value="Unassembled WGS sequence"/>
</dbReference>
<proteinExistence type="predicted"/>
<feature type="compositionally biased region" description="Polar residues" evidence="1">
    <location>
        <begin position="49"/>
        <end position="78"/>
    </location>
</feature>
<feature type="region of interest" description="Disordered" evidence="1">
    <location>
        <begin position="49"/>
        <end position="82"/>
    </location>
</feature>